<sequence length="378" mass="41221">MKETISCVDCISNELIQIVIDDNVLISKTKVETDDSEAVFMGPGLLDLQINGFSGVDFNTFPIIENDFLKVIESLSKEGVLSFFPTVITNSDENIINLLRNIDELCLQNALIDSYVSGIHLEGPFISPVKEASGAHSKDYIKAPDWELFQAFQEASGNRIKIITISPEWDNSVDFIAKCTAHNIIVSIGHTVASNAQINAAVNAGATMSTHLGNGAPLSLHRNSNIIFDQLANNKLTPSIIADGFHLPDNFLKIVLGVKKENVILVSDSTMFAGMETGIYDSHIGGEVKLEEGGRLSVNKNQNLLAGSAVSLLDCINKLISSDILSLSDAWLLASKKPKELVRINDNNDDFVLFKIQDNIVSVLSVFKSGKRIVDLVY</sequence>
<dbReference type="InterPro" id="IPR032466">
    <property type="entry name" value="Metal_Hydrolase"/>
</dbReference>
<evidence type="ECO:0000256" key="4">
    <source>
        <dbReference type="PIRNR" id="PIRNR038994"/>
    </source>
</evidence>
<evidence type="ECO:0000256" key="1">
    <source>
        <dbReference type="ARBA" id="ARBA00010716"/>
    </source>
</evidence>
<keyword evidence="6" id="KW-1185">Reference proteome</keyword>
<dbReference type="RefSeq" id="WP_290267705.1">
    <property type="nucleotide sequence ID" value="NZ_JAUFQP010000001.1"/>
</dbReference>
<evidence type="ECO:0000313" key="5">
    <source>
        <dbReference type="EMBL" id="MFB9106183.1"/>
    </source>
</evidence>
<dbReference type="EMBL" id="JBHMFA010000015">
    <property type="protein sequence ID" value="MFB9106183.1"/>
    <property type="molecule type" value="Genomic_DNA"/>
</dbReference>
<keyword evidence="3 4" id="KW-0378">Hydrolase</keyword>
<evidence type="ECO:0000256" key="2">
    <source>
        <dbReference type="ARBA" id="ARBA00022723"/>
    </source>
</evidence>
<gene>
    <name evidence="5" type="ORF">ACFFU1_14865</name>
</gene>
<accession>A0ABV5H316</accession>
<evidence type="ECO:0000313" key="6">
    <source>
        <dbReference type="Proteomes" id="UP001589590"/>
    </source>
</evidence>
<dbReference type="InterPro" id="IPR003764">
    <property type="entry name" value="GlcNAc_6-P_deAcase"/>
</dbReference>
<organism evidence="5 6">
    <name type="scientific">Algibacter miyuki</name>
    <dbReference type="NCBI Taxonomy" id="1306933"/>
    <lineage>
        <taxon>Bacteria</taxon>
        <taxon>Pseudomonadati</taxon>
        <taxon>Bacteroidota</taxon>
        <taxon>Flavobacteriia</taxon>
        <taxon>Flavobacteriales</taxon>
        <taxon>Flavobacteriaceae</taxon>
        <taxon>Algibacter</taxon>
    </lineage>
</organism>
<protein>
    <submittedName>
        <fullName evidence="5">N-acetylglucosamine-6-phosphate deacetylase</fullName>
        <ecNumber evidence="5">3.5.1.25</ecNumber>
    </submittedName>
</protein>
<dbReference type="GO" id="GO:0008448">
    <property type="term" value="F:N-acetylglucosamine-6-phosphate deacetylase activity"/>
    <property type="evidence" value="ECO:0007669"/>
    <property type="project" value="UniProtKB-EC"/>
</dbReference>
<reference evidence="5 6" key="1">
    <citation type="submission" date="2024-09" db="EMBL/GenBank/DDBJ databases">
        <authorList>
            <person name="Sun Q."/>
            <person name="Mori K."/>
        </authorList>
    </citation>
    <scope>NUCLEOTIDE SEQUENCE [LARGE SCALE GENOMIC DNA]</scope>
    <source>
        <strain evidence="5 6">CECT 8300</strain>
    </source>
</reference>
<comment type="similarity">
    <text evidence="1 4">Belongs to the metallo-dependent hydrolases superfamily. NagA family.</text>
</comment>
<dbReference type="SUPFAM" id="SSF51556">
    <property type="entry name" value="Metallo-dependent hydrolases"/>
    <property type="match status" value="1"/>
</dbReference>
<comment type="caution">
    <text evidence="5">The sequence shown here is derived from an EMBL/GenBank/DDBJ whole genome shotgun (WGS) entry which is preliminary data.</text>
</comment>
<dbReference type="EC" id="3.5.1.25" evidence="5"/>
<dbReference type="PANTHER" id="PTHR11113">
    <property type="entry name" value="N-ACETYLGLUCOSAMINE-6-PHOSPHATE DEACETYLASE"/>
    <property type="match status" value="1"/>
</dbReference>
<name>A0ABV5H316_9FLAO</name>
<dbReference type="Proteomes" id="UP001589590">
    <property type="component" value="Unassembled WGS sequence"/>
</dbReference>
<dbReference type="PIRSF" id="PIRSF038994">
    <property type="entry name" value="NagA"/>
    <property type="match status" value="1"/>
</dbReference>
<dbReference type="PANTHER" id="PTHR11113:SF14">
    <property type="entry name" value="N-ACETYLGLUCOSAMINE-6-PHOSPHATE DEACETYLASE"/>
    <property type="match status" value="1"/>
</dbReference>
<proteinExistence type="inferred from homology"/>
<keyword evidence="2" id="KW-0479">Metal-binding</keyword>
<keyword evidence="4" id="KW-0119">Carbohydrate metabolism</keyword>
<dbReference type="Gene3D" id="3.20.20.140">
    <property type="entry name" value="Metal-dependent hydrolases"/>
    <property type="match status" value="1"/>
</dbReference>
<evidence type="ECO:0000256" key="3">
    <source>
        <dbReference type="ARBA" id="ARBA00022801"/>
    </source>
</evidence>